<dbReference type="InterPro" id="IPR020846">
    <property type="entry name" value="MFS_dom"/>
</dbReference>
<name>A0A6J4HQ19_9CHLR</name>
<feature type="transmembrane region" description="Helical" evidence="7">
    <location>
        <begin position="154"/>
        <end position="175"/>
    </location>
</feature>
<feature type="transmembrane region" description="Helical" evidence="7">
    <location>
        <begin position="336"/>
        <end position="357"/>
    </location>
</feature>
<keyword evidence="5 7" id="KW-0472">Membrane</keyword>
<dbReference type="CDD" id="cd00093">
    <property type="entry name" value="HTH_XRE"/>
    <property type="match status" value="1"/>
</dbReference>
<evidence type="ECO:0000256" key="6">
    <source>
        <dbReference type="SAM" id="MobiDB-lite"/>
    </source>
</evidence>
<dbReference type="EMBL" id="CADCTK010000221">
    <property type="protein sequence ID" value="CAA9231039.1"/>
    <property type="molecule type" value="Genomic_DNA"/>
</dbReference>
<dbReference type="PANTHER" id="PTHR23513">
    <property type="entry name" value="INTEGRAL MEMBRANE EFFLUX PROTEIN-RELATED"/>
    <property type="match status" value="1"/>
</dbReference>
<dbReference type="PROSITE" id="PS50850">
    <property type="entry name" value="MFS"/>
    <property type="match status" value="1"/>
</dbReference>
<dbReference type="InterPro" id="IPR010982">
    <property type="entry name" value="Lambda_DNA-bd_dom_sf"/>
</dbReference>
<feature type="compositionally biased region" description="Basic and acidic residues" evidence="6">
    <location>
        <begin position="74"/>
        <end position="84"/>
    </location>
</feature>
<dbReference type="AlphaFoldDB" id="A0A6J4HQ19"/>
<evidence type="ECO:0000256" key="7">
    <source>
        <dbReference type="SAM" id="Phobius"/>
    </source>
</evidence>
<feature type="transmembrane region" description="Helical" evidence="7">
    <location>
        <begin position="187"/>
        <end position="212"/>
    </location>
</feature>
<dbReference type="SUPFAM" id="SSF47413">
    <property type="entry name" value="lambda repressor-like DNA-binding domains"/>
    <property type="match status" value="1"/>
</dbReference>
<evidence type="ECO:0000256" key="5">
    <source>
        <dbReference type="ARBA" id="ARBA00023136"/>
    </source>
</evidence>
<dbReference type="InterPro" id="IPR001387">
    <property type="entry name" value="Cro/C1-type_HTH"/>
</dbReference>
<evidence type="ECO:0000259" key="8">
    <source>
        <dbReference type="PROSITE" id="PS50850"/>
    </source>
</evidence>
<dbReference type="PANTHER" id="PTHR23513:SF6">
    <property type="entry name" value="MAJOR FACILITATOR SUPERFAMILY ASSOCIATED DOMAIN-CONTAINING PROTEIN"/>
    <property type="match status" value="1"/>
</dbReference>
<evidence type="ECO:0000313" key="9">
    <source>
        <dbReference type="EMBL" id="CAA9231039.1"/>
    </source>
</evidence>
<proteinExistence type="predicted"/>
<evidence type="ECO:0000256" key="2">
    <source>
        <dbReference type="ARBA" id="ARBA00022475"/>
    </source>
</evidence>
<dbReference type="InterPro" id="IPR011701">
    <property type="entry name" value="MFS"/>
</dbReference>
<feature type="transmembrane region" description="Helical" evidence="7">
    <location>
        <begin position="504"/>
        <end position="526"/>
    </location>
</feature>
<feature type="transmembrane region" description="Helical" evidence="7">
    <location>
        <begin position="400"/>
        <end position="425"/>
    </location>
</feature>
<gene>
    <name evidence="9" type="ORF">AVDCRST_MAG26-967</name>
</gene>
<dbReference type="Gene3D" id="1.20.1250.20">
    <property type="entry name" value="MFS general substrate transporter like domains"/>
    <property type="match status" value="1"/>
</dbReference>
<feature type="compositionally biased region" description="Polar residues" evidence="6">
    <location>
        <begin position="88"/>
        <end position="105"/>
    </location>
</feature>
<dbReference type="Pfam" id="PF07690">
    <property type="entry name" value="MFS_1"/>
    <property type="match status" value="1"/>
</dbReference>
<feature type="transmembrane region" description="Helical" evidence="7">
    <location>
        <begin position="369"/>
        <end position="388"/>
    </location>
</feature>
<feature type="region of interest" description="Disordered" evidence="6">
    <location>
        <begin position="62"/>
        <end position="106"/>
    </location>
</feature>
<reference evidence="9" key="1">
    <citation type="submission" date="2020-02" db="EMBL/GenBank/DDBJ databases">
        <authorList>
            <person name="Meier V. D."/>
        </authorList>
    </citation>
    <scope>NUCLEOTIDE SEQUENCE</scope>
    <source>
        <strain evidence="9">AVDCRST_MAG26</strain>
    </source>
</reference>
<protein>
    <recommendedName>
        <fullName evidence="8">Major facilitator superfamily (MFS) profile domain-containing protein</fullName>
    </recommendedName>
</protein>
<feature type="transmembrane region" description="Helical" evidence="7">
    <location>
        <begin position="125"/>
        <end position="148"/>
    </location>
</feature>
<dbReference type="CDD" id="cd06173">
    <property type="entry name" value="MFS_MefA_like"/>
    <property type="match status" value="1"/>
</dbReference>
<evidence type="ECO:0000256" key="1">
    <source>
        <dbReference type="ARBA" id="ARBA00004651"/>
    </source>
</evidence>
<feature type="domain" description="Major facilitator superfamily (MFS) profile" evidence="8">
    <location>
        <begin position="121"/>
        <end position="529"/>
    </location>
</feature>
<feature type="transmembrane region" description="Helical" evidence="7">
    <location>
        <begin position="437"/>
        <end position="462"/>
    </location>
</feature>
<feature type="transmembrane region" description="Helical" evidence="7">
    <location>
        <begin position="474"/>
        <end position="498"/>
    </location>
</feature>
<keyword evidence="2" id="KW-1003">Cell membrane</keyword>
<keyword evidence="4 7" id="KW-1133">Transmembrane helix</keyword>
<feature type="transmembrane region" description="Helical" evidence="7">
    <location>
        <begin position="276"/>
        <end position="302"/>
    </location>
</feature>
<sequence length="529" mass="55693">MTTLHSLRRSKHISLGELARCTGVPLRSLAEYEYEGRRLPEAEQRAVAAFFGLAPEQMTAGLGPPTLSRMLTRAGREPSTRRDLPTVTPESSRTNGHPAPSSVTSGDEAPVGYRTLLANRNFRRLWLGQAISTWGSYFTRIAIPIYVWSLTGSYAQLGLAAFASLLASLSFGLVAGALADRWDRRRVLIGCDLAGATLLTLAAALAVLPLSIPIKLGTLYVITFLAGMLRELFTAARVAIFPEVLTKSELLAANSLDQGTATLSEFLSYPLAGLTLFYLGPVVAFGVDAASFLVSALLLLAVRAHPAPMESASRPILAEIATGLRTVQRLPTVRKIILLSLVVPALFSLFNTLQLPYAVDVLGSTEEAGFPALEAATALGLVLGALVLGRHGQHVPRSALLGWGIAGLGVIVTLLGLLPSAAAALGVAPAAGLQRPITVPLLLALPLLLLVGGTNSLVFAGIRTLLQEQTPREVLGRVASVMSMAAGSGFAIGALLAGVAQGRIPLVITLIGAALIAIGLFARWWLRRP</sequence>
<accession>A0A6J4HQ19</accession>
<dbReference type="GO" id="GO:0005886">
    <property type="term" value="C:plasma membrane"/>
    <property type="evidence" value="ECO:0007669"/>
    <property type="project" value="UniProtKB-SubCell"/>
</dbReference>
<dbReference type="InterPro" id="IPR036259">
    <property type="entry name" value="MFS_trans_sf"/>
</dbReference>
<keyword evidence="3 7" id="KW-0812">Transmembrane</keyword>
<dbReference type="GO" id="GO:0022857">
    <property type="term" value="F:transmembrane transporter activity"/>
    <property type="evidence" value="ECO:0007669"/>
    <property type="project" value="InterPro"/>
</dbReference>
<comment type="subcellular location">
    <subcellularLocation>
        <location evidence="1">Cell membrane</location>
        <topology evidence="1">Multi-pass membrane protein</topology>
    </subcellularLocation>
</comment>
<dbReference type="SUPFAM" id="SSF103473">
    <property type="entry name" value="MFS general substrate transporter"/>
    <property type="match status" value="1"/>
</dbReference>
<evidence type="ECO:0000256" key="3">
    <source>
        <dbReference type="ARBA" id="ARBA00022692"/>
    </source>
</evidence>
<dbReference type="GO" id="GO:0003677">
    <property type="term" value="F:DNA binding"/>
    <property type="evidence" value="ECO:0007669"/>
    <property type="project" value="InterPro"/>
</dbReference>
<organism evidence="9">
    <name type="scientific">uncultured Chloroflexia bacterium</name>
    <dbReference type="NCBI Taxonomy" id="1672391"/>
    <lineage>
        <taxon>Bacteria</taxon>
        <taxon>Bacillati</taxon>
        <taxon>Chloroflexota</taxon>
        <taxon>Chloroflexia</taxon>
        <taxon>environmental samples</taxon>
    </lineage>
</organism>
<evidence type="ECO:0000256" key="4">
    <source>
        <dbReference type="ARBA" id="ARBA00022989"/>
    </source>
</evidence>